<sequence length="57" mass="6418">MSCEYPVVDSMMRIVDSGQSVSIDEMATEVRTHGADSRPSRRDDFPRDLRELTTEAA</sequence>
<dbReference type="KEGG" id="sna:Snas_3962"/>
<feature type="region of interest" description="Disordered" evidence="1">
    <location>
        <begin position="29"/>
        <end position="57"/>
    </location>
</feature>
<evidence type="ECO:0000313" key="3">
    <source>
        <dbReference type="Proteomes" id="UP000000844"/>
    </source>
</evidence>
<evidence type="ECO:0000313" key="2">
    <source>
        <dbReference type="EMBL" id="ADD43614.1"/>
    </source>
</evidence>
<gene>
    <name evidence="2" type="ordered locus">Snas_3962</name>
</gene>
<organism evidence="2 3">
    <name type="scientific">Stackebrandtia nassauensis (strain DSM 44728 / CIP 108903 / NRRL B-16338 / NBRC 102104 / LLR-40K-21)</name>
    <dbReference type="NCBI Taxonomy" id="446470"/>
    <lineage>
        <taxon>Bacteria</taxon>
        <taxon>Bacillati</taxon>
        <taxon>Actinomycetota</taxon>
        <taxon>Actinomycetes</taxon>
        <taxon>Glycomycetales</taxon>
        <taxon>Glycomycetaceae</taxon>
        <taxon>Stackebrandtia</taxon>
    </lineage>
</organism>
<reference evidence="2 3" key="1">
    <citation type="journal article" date="2009" name="Stand. Genomic Sci.">
        <title>Complete genome sequence of Stackebrandtia nassauensis type strain (LLR-40K-21).</title>
        <authorList>
            <person name="Munk C."/>
            <person name="Lapidus A."/>
            <person name="Copeland A."/>
            <person name="Jando M."/>
            <person name="Mayilraj S."/>
            <person name="Glavina Del Rio T."/>
            <person name="Nolan M."/>
            <person name="Chen F."/>
            <person name="Lucas S."/>
            <person name="Tice H."/>
            <person name="Cheng J.F."/>
            <person name="Han C."/>
            <person name="Detter J.C."/>
            <person name="Bruce D."/>
            <person name="Goodwin L."/>
            <person name="Chain P."/>
            <person name="Pitluck S."/>
            <person name="Goker M."/>
            <person name="Ovchinikova G."/>
            <person name="Pati A."/>
            <person name="Ivanova N."/>
            <person name="Mavromatis K."/>
            <person name="Chen A."/>
            <person name="Palaniappan K."/>
            <person name="Land M."/>
            <person name="Hauser L."/>
            <person name="Chang Y.J."/>
            <person name="Jeffries C.D."/>
            <person name="Bristow J."/>
            <person name="Eisen J.A."/>
            <person name="Markowitz V."/>
            <person name="Hugenholtz P."/>
            <person name="Kyrpides N.C."/>
            <person name="Klenk H.P."/>
        </authorList>
    </citation>
    <scope>NUCLEOTIDE SEQUENCE [LARGE SCALE GENOMIC DNA]</scope>
    <source>
        <strain evidence="3">DSM 44728 / CIP 108903 / NRRL B-16338 / NBRC 102104 / LLR-40K-21</strain>
    </source>
</reference>
<proteinExistence type="predicted"/>
<accession>D3PZS7</accession>
<evidence type="ECO:0000256" key="1">
    <source>
        <dbReference type="SAM" id="MobiDB-lite"/>
    </source>
</evidence>
<dbReference type="Proteomes" id="UP000000844">
    <property type="component" value="Chromosome"/>
</dbReference>
<protein>
    <submittedName>
        <fullName evidence="2">Uncharacterized protein</fullName>
    </submittedName>
</protein>
<dbReference type="AlphaFoldDB" id="D3PZS7"/>
<dbReference type="HOGENOM" id="CLU_2994513_0_0_11"/>
<dbReference type="EMBL" id="CP001778">
    <property type="protein sequence ID" value="ADD43614.1"/>
    <property type="molecule type" value="Genomic_DNA"/>
</dbReference>
<keyword evidence="3" id="KW-1185">Reference proteome</keyword>
<name>D3PZS7_STANL</name>